<comment type="similarity">
    <text evidence="1">Belongs to the ABC transporter superfamily.</text>
</comment>
<dbReference type="PANTHER" id="PTHR42788">
    <property type="entry name" value="TAURINE IMPORT ATP-BINDING PROTEIN-RELATED"/>
    <property type="match status" value="1"/>
</dbReference>
<protein>
    <recommendedName>
        <fullName evidence="5">ABC transporter domain-containing protein</fullName>
    </recommendedName>
</protein>
<sequence length="220" mass="23949">MALVGASGCGKTTLLRLAGGLAEPDTGTVSNTFARTAFMFQEPRLLPWYRAGENLTLGLKAAGIRRAERHHAALILAKRVGLEAAALAKYPHELSGGMRQRVALARALAIEPDLLLLDEPFSALDIGLRQELQNQLLAEIRDRGLAVLFVTHDLMEAVRLSHEVLVLAPEPGRIVHRRRLEASWSSRDNTWLYRHVQALLDEPAVAAAFALPGAAQESAS</sequence>
<accession>A0A3E0WR52</accession>
<dbReference type="InterPro" id="IPR050166">
    <property type="entry name" value="ABC_transporter_ATP-bind"/>
</dbReference>
<name>A0A3E0WR52_9GAMM</name>
<keyword evidence="4" id="KW-0067">ATP-binding</keyword>
<dbReference type="GO" id="GO:0005524">
    <property type="term" value="F:ATP binding"/>
    <property type="evidence" value="ECO:0007669"/>
    <property type="project" value="UniProtKB-KW"/>
</dbReference>
<dbReference type="Gene3D" id="3.40.50.300">
    <property type="entry name" value="P-loop containing nucleotide triphosphate hydrolases"/>
    <property type="match status" value="1"/>
</dbReference>
<proteinExistence type="inferred from homology"/>
<dbReference type="InterPro" id="IPR027417">
    <property type="entry name" value="P-loop_NTPase"/>
</dbReference>
<gene>
    <name evidence="6" type="ORF">CAL65_14695</name>
</gene>
<evidence type="ECO:0000256" key="4">
    <source>
        <dbReference type="ARBA" id="ARBA00022840"/>
    </source>
</evidence>
<dbReference type="InterPro" id="IPR017871">
    <property type="entry name" value="ABC_transporter-like_CS"/>
</dbReference>
<dbReference type="EMBL" id="NFZW01000015">
    <property type="protein sequence ID" value="RFA34673.1"/>
    <property type="molecule type" value="Genomic_DNA"/>
</dbReference>
<keyword evidence="7" id="KW-1185">Reference proteome</keyword>
<dbReference type="InterPro" id="IPR003439">
    <property type="entry name" value="ABC_transporter-like_ATP-bd"/>
</dbReference>
<dbReference type="SUPFAM" id="SSF52540">
    <property type="entry name" value="P-loop containing nucleoside triphosphate hydrolases"/>
    <property type="match status" value="1"/>
</dbReference>
<dbReference type="Pfam" id="PF00005">
    <property type="entry name" value="ABC_tran"/>
    <property type="match status" value="1"/>
</dbReference>
<dbReference type="OrthoDB" id="9802264at2"/>
<evidence type="ECO:0000256" key="2">
    <source>
        <dbReference type="ARBA" id="ARBA00022448"/>
    </source>
</evidence>
<evidence type="ECO:0000256" key="3">
    <source>
        <dbReference type="ARBA" id="ARBA00022741"/>
    </source>
</evidence>
<feature type="domain" description="ABC transporter" evidence="5">
    <location>
        <begin position="1"/>
        <end position="196"/>
    </location>
</feature>
<dbReference type="SMART" id="SM00382">
    <property type="entry name" value="AAA"/>
    <property type="match status" value="1"/>
</dbReference>
<evidence type="ECO:0000259" key="5">
    <source>
        <dbReference type="PROSITE" id="PS50893"/>
    </source>
</evidence>
<organism evidence="6 7">
    <name type="scientific">Alkalilimnicola ehrlichii</name>
    <dbReference type="NCBI Taxonomy" id="351052"/>
    <lineage>
        <taxon>Bacteria</taxon>
        <taxon>Pseudomonadati</taxon>
        <taxon>Pseudomonadota</taxon>
        <taxon>Gammaproteobacteria</taxon>
        <taxon>Chromatiales</taxon>
        <taxon>Ectothiorhodospiraceae</taxon>
        <taxon>Alkalilimnicola</taxon>
    </lineage>
</organism>
<dbReference type="GO" id="GO:0016887">
    <property type="term" value="F:ATP hydrolysis activity"/>
    <property type="evidence" value="ECO:0007669"/>
    <property type="project" value="InterPro"/>
</dbReference>
<dbReference type="PROSITE" id="PS50893">
    <property type="entry name" value="ABC_TRANSPORTER_2"/>
    <property type="match status" value="1"/>
</dbReference>
<dbReference type="PANTHER" id="PTHR42788:SF19">
    <property type="entry name" value="ALIPHATIC SULFONATES IMPORT ATP-BINDING PROTEIN SSUB 2"/>
    <property type="match status" value="1"/>
</dbReference>
<dbReference type="InterPro" id="IPR003593">
    <property type="entry name" value="AAA+_ATPase"/>
</dbReference>
<keyword evidence="3" id="KW-0547">Nucleotide-binding</keyword>
<evidence type="ECO:0000256" key="1">
    <source>
        <dbReference type="ARBA" id="ARBA00005417"/>
    </source>
</evidence>
<dbReference type="Proteomes" id="UP000256763">
    <property type="component" value="Unassembled WGS sequence"/>
</dbReference>
<evidence type="ECO:0000313" key="6">
    <source>
        <dbReference type="EMBL" id="RFA34673.1"/>
    </source>
</evidence>
<comment type="caution">
    <text evidence="6">The sequence shown here is derived from an EMBL/GenBank/DDBJ whole genome shotgun (WGS) entry which is preliminary data.</text>
</comment>
<evidence type="ECO:0000313" key="7">
    <source>
        <dbReference type="Proteomes" id="UP000256763"/>
    </source>
</evidence>
<dbReference type="AlphaFoldDB" id="A0A3E0WR52"/>
<reference evidence="7" key="1">
    <citation type="submission" date="2017-05" db="EMBL/GenBank/DDBJ databases">
        <authorList>
            <person name="Sharma S."/>
            <person name="Sidhu C."/>
            <person name="Pinnaka A.K."/>
        </authorList>
    </citation>
    <scope>NUCLEOTIDE SEQUENCE [LARGE SCALE GENOMIC DNA]</scope>
    <source>
        <strain evidence="7">AK93</strain>
    </source>
</reference>
<dbReference type="PROSITE" id="PS00211">
    <property type="entry name" value="ABC_TRANSPORTER_1"/>
    <property type="match status" value="1"/>
</dbReference>
<keyword evidence="2" id="KW-0813">Transport</keyword>